<dbReference type="Pfam" id="PF20167">
    <property type="entry name" value="Transposase_32"/>
    <property type="match status" value="1"/>
</dbReference>
<accession>A0AAV7FCN0</accession>
<evidence type="ECO:0000259" key="1">
    <source>
        <dbReference type="Pfam" id="PF20167"/>
    </source>
</evidence>
<dbReference type="Proteomes" id="UP000825729">
    <property type="component" value="Unassembled WGS sequence"/>
</dbReference>
<dbReference type="EMBL" id="JAINDJ010000002">
    <property type="protein sequence ID" value="KAG9458683.1"/>
    <property type="molecule type" value="Genomic_DNA"/>
</dbReference>
<protein>
    <recommendedName>
        <fullName evidence="1">Putative plant transposon protein domain-containing protein</fullName>
    </recommendedName>
</protein>
<keyword evidence="3" id="KW-1185">Reference proteome</keyword>
<dbReference type="InterPro" id="IPR046796">
    <property type="entry name" value="Transposase_32_dom"/>
</dbReference>
<comment type="caution">
    <text evidence="2">The sequence shown here is derived from an EMBL/GenBank/DDBJ whole genome shotgun (WGS) entry which is preliminary data.</text>
</comment>
<feature type="domain" description="Putative plant transposon protein" evidence="1">
    <location>
        <begin position="46"/>
        <end position="198"/>
    </location>
</feature>
<reference evidence="2 3" key="1">
    <citation type="submission" date="2021-07" db="EMBL/GenBank/DDBJ databases">
        <title>The Aristolochia fimbriata genome: insights into angiosperm evolution, floral development and chemical biosynthesis.</title>
        <authorList>
            <person name="Jiao Y."/>
        </authorList>
    </citation>
    <scope>NUCLEOTIDE SEQUENCE [LARGE SCALE GENOMIC DNA]</scope>
    <source>
        <strain evidence="2">IBCAS-2021</strain>
        <tissue evidence="2">Leaf</tissue>
    </source>
</reference>
<organism evidence="2 3">
    <name type="scientific">Aristolochia fimbriata</name>
    <name type="common">White veined hardy Dutchman's pipe vine</name>
    <dbReference type="NCBI Taxonomy" id="158543"/>
    <lineage>
        <taxon>Eukaryota</taxon>
        <taxon>Viridiplantae</taxon>
        <taxon>Streptophyta</taxon>
        <taxon>Embryophyta</taxon>
        <taxon>Tracheophyta</taxon>
        <taxon>Spermatophyta</taxon>
        <taxon>Magnoliopsida</taxon>
        <taxon>Magnoliidae</taxon>
        <taxon>Piperales</taxon>
        <taxon>Aristolochiaceae</taxon>
        <taxon>Aristolochia</taxon>
    </lineage>
</organism>
<sequence length="222" mass="25514">MAPKCKKGKEAWDRSVFSCEKAYEMYTKGILMMKPIPERGLDNRELDPPKGAIVPLVREFYANANVARRWECSVRGQTIVYDSCIINMVYQTPWEGLDDYYTLKDRVTPEEVGAFMCPNRTTWKMRNDNHISIPKKYLNKEAMVWLYFVCAKLITSLHYSTVTKDRAFLIYAIMKGKTIDIGKVISEGIVASAMDFKKGFYVKLGRGEMCPNGRDQLCSEPN</sequence>
<evidence type="ECO:0000313" key="3">
    <source>
        <dbReference type="Proteomes" id="UP000825729"/>
    </source>
</evidence>
<name>A0AAV7FCN0_ARIFI</name>
<proteinExistence type="predicted"/>
<dbReference type="AlphaFoldDB" id="A0AAV7FCN0"/>
<gene>
    <name evidence="2" type="ORF">H6P81_003191</name>
</gene>
<evidence type="ECO:0000313" key="2">
    <source>
        <dbReference type="EMBL" id="KAG9458683.1"/>
    </source>
</evidence>